<dbReference type="NCBIfam" id="TIGR00254">
    <property type="entry name" value="GGDEF"/>
    <property type="match status" value="1"/>
</dbReference>
<reference evidence="5" key="1">
    <citation type="journal article" date="2019" name="Int. J. Syst. Evol. Microbiol.">
        <title>The Global Catalogue of Microorganisms (GCM) 10K type strain sequencing project: providing services to taxonomists for standard genome sequencing and annotation.</title>
        <authorList>
            <consortium name="The Broad Institute Genomics Platform"/>
            <consortium name="The Broad Institute Genome Sequencing Center for Infectious Disease"/>
            <person name="Wu L."/>
            <person name="Ma J."/>
        </authorList>
    </citation>
    <scope>NUCLEOTIDE SEQUENCE [LARGE SCALE GENOMIC DNA]</scope>
    <source>
        <strain evidence="5">CGMCC 4.7242</strain>
    </source>
</reference>
<dbReference type="EMBL" id="JBHUGH010000009">
    <property type="protein sequence ID" value="MFD1913069.1"/>
    <property type="molecule type" value="Genomic_DNA"/>
</dbReference>
<dbReference type="InterPro" id="IPR043128">
    <property type="entry name" value="Rev_trsase/Diguanyl_cyclase"/>
</dbReference>
<dbReference type="CDD" id="cd01949">
    <property type="entry name" value="GGDEF"/>
    <property type="match status" value="1"/>
</dbReference>
<feature type="domain" description="GGDEF" evidence="3">
    <location>
        <begin position="192"/>
        <end position="324"/>
    </location>
</feature>
<dbReference type="Gene3D" id="3.30.70.270">
    <property type="match status" value="1"/>
</dbReference>
<dbReference type="InterPro" id="IPR003018">
    <property type="entry name" value="GAF"/>
</dbReference>
<evidence type="ECO:0000256" key="1">
    <source>
        <dbReference type="ARBA" id="ARBA00012528"/>
    </source>
</evidence>
<dbReference type="PANTHER" id="PTHR45138:SF9">
    <property type="entry name" value="DIGUANYLATE CYCLASE DGCM-RELATED"/>
    <property type="match status" value="1"/>
</dbReference>
<evidence type="ECO:0000256" key="2">
    <source>
        <dbReference type="ARBA" id="ARBA00034247"/>
    </source>
</evidence>
<gene>
    <name evidence="4" type="ORF">ACFSGJ_12680</name>
</gene>
<evidence type="ECO:0000259" key="3">
    <source>
        <dbReference type="PROSITE" id="PS50887"/>
    </source>
</evidence>
<protein>
    <recommendedName>
        <fullName evidence="1">diguanylate cyclase</fullName>
        <ecNumber evidence="1">2.7.7.65</ecNumber>
    </recommendedName>
</protein>
<proteinExistence type="predicted"/>
<organism evidence="4 5">
    <name type="scientific">Halodurantibacterium flavum</name>
    <dbReference type="NCBI Taxonomy" id="1382802"/>
    <lineage>
        <taxon>Bacteria</taxon>
        <taxon>Pseudomonadati</taxon>
        <taxon>Pseudomonadota</taxon>
        <taxon>Alphaproteobacteria</taxon>
        <taxon>Rhodobacterales</taxon>
        <taxon>Paracoccaceae</taxon>
        <taxon>Halodurantibacterium</taxon>
    </lineage>
</organism>
<comment type="caution">
    <text evidence="4">The sequence shown here is derived from an EMBL/GenBank/DDBJ whole genome shotgun (WGS) entry which is preliminary data.</text>
</comment>
<dbReference type="SMART" id="SM00267">
    <property type="entry name" value="GGDEF"/>
    <property type="match status" value="1"/>
</dbReference>
<dbReference type="SMART" id="SM00065">
    <property type="entry name" value="GAF"/>
    <property type="match status" value="1"/>
</dbReference>
<dbReference type="Gene3D" id="3.30.450.40">
    <property type="match status" value="1"/>
</dbReference>
<accession>A0ABW4S8G7</accession>
<dbReference type="SUPFAM" id="SSF55781">
    <property type="entry name" value="GAF domain-like"/>
    <property type="match status" value="1"/>
</dbReference>
<keyword evidence="4" id="KW-0548">Nucleotidyltransferase</keyword>
<comment type="catalytic activity">
    <reaction evidence="2">
        <text>2 GTP = 3',3'-c-di-GMP + 2 diphosphate</text>
        <dbReference type="Rhea" id="RHEA:24898"/>
        <dbReference type="ChEBI" id="CHEBI:33019"/>
        <dbReference type="ChEBI" id="CHEBI:37565"/>
        <dbReference type="ChEBI" id="CHEBI:58805"/>
        <dbReference type="EC" id="2.7.7.65"/>
    </reaction>
</comment>
<dbReference type="RefSeq" id="WP_390262303.1">
    <property type="nucleotide sequence ID" value="NZ_JBHUGH010000009.1"/>
</dbReference>
<dbReference type="EC" id="2.7.7.65" evidence="1"/>
<dbReference type="Pfam" id="PF01590">
    <property type="entry name" value="GAF"/>
    <property type="match status" value="1"/>
</dbReference>
<evidence type="ECO:0000313" key="5">
    <source>
        <dbReference type="Proteomes" id="UP001597353"/>
    </source>
</evidence>
<name>A0ABW4S8G7_9RHOB</name>
<dbReference type="SUPFAM" id="SSF55073">
    <property type="entry name" value="Nucleotide cyclase"/>
    <property type="match status" value="1"/>
</dbReference>
<dbReference type="InterPro" id="IPR029787">
    <property type="entry name" value="Nucleotide_cyclase"/>
</dbReference>
<dbReference type="Pfam" id="PF00990">
    <property type="entry name" value="GGDEF"/>
    <property type="match status" value="1"/>
</dbReference>
<dbReference type="PANTHER" id="PTHR45138">
    <property type="entry name" value="REGULATORY COMPONENTS OF SENSORY TRANSDUCTION SYSTEM"/>
    <property type="match status" value="1"/>
</dbReference>
<dbReference type="InterPro" id="IPR029016">
    <property type="entry name" value="GAF-like_dom_sf"/>
</dbReference>
<dbReference type="Proteomes" id="UP001597353">
    <property type="component" value="Unassembled WGS sequence"/>
</dbReference>
<keyword evidence="5" id="KW-1185">Reference proteome</keyword>
<dbReference type="PROSITE" id="PS50887">
    <property type="entry name" value="GGDEF"/>
    <property type="match status" value="1"/>
</dbReference>
<dbReference type="GO" id="GO:0052621">
    <property type="term" value="F:diguanylate cyclase activity"/>
    <property type="evidence" value="ECO:0007669"/>
    <property type="project" value="UniProtKB-EC"/>
</dbReference>
<evidence type="ECO:0000313" key="4">
    <source>
        <dbReference type="EMBL" id="MFD1913069.1"/>
    </source>
</evidence>
<keyword evidence="4" id="KW-0808">Transferase</keyword>
<dbReference type="InterPro" id="IPR050469">
    <property type="entry name" value="Diguanylate_Cyclase"/>
</dbReference>
<sequence>MTAAIRIDEQGRLDALYRYEVLDHAPAAEFEGVIDLVKSIFGVPKAAITLIDHDRQWFLTRRGIPDTETTRGRALCDYTIRGASVLRIEDLARDLRYQAHPITTEGVIRAYMGAPLTTPSGYNIGAVCVVDTKPRSFSDADAAVLMNFARLIVSQLELQVIANRDSLTGAVTRRRFRQAMTDELTRARGSGAPVALIAFDLDRFKAINDTHGHAAGDAVLSGAVAAAGSVLRDEDVIGRMGGEEFAILLRQAPPTEALAVAERVRAAIGAMTLPDYPALRVTASFGVVPLAPGIADIDDWIRRADALLYEAKAGGRDRCVTAAA</sequence>
<dbReference type="InterPro" id="IPR000160">
    <property type="entry name" value="GGDEF_dom"/>
</dbReference>